<protein>
    <submittedName>
        <fullName evidence="1">Uncharacterized protein</fullName>
    </submittedName>
</protein>
<organism evidence="1">
    <name type="scientific">Rhizophora mucronata</name>
    <name type="common">Asiatic mangrove</name>
    <dbReference type="NCBI Taxonomy" id="61149"/>
    <lineage>
        <taxon>Eukaryota</taxon>
        <taxon>Viridiplantae</taxon>
        <taxon>Streptophyta</taxon>
        <taxon>Embryophyta</taxon>
        <taxon>Tracheophyta</taxon>
        <taxon>Spermatophyta</taxon>
        <taxon>Magnoliopsida</taxon>
        <taxon>eudicotyledons</taxon>
        <taxon>Gunneridae</taxon>
        <taxon>Pentapetalae</taxon>
        <taxon>rosids</taxon>
        <taxon>fabids</taxon>
        <taxon>Malpighiales</taxon>
        <taxon>Rhizophoraceae</taxon>
        <taxon>Rhizophora</taxon>
    </lineage>
</organism>
<sequence>MELEFLQKEGTLSALNSLYFNSSCIIIC</sequence>
<proteinExistence type="predicted"/>
<reference evidence="1" key="1">
    <citation type="submission" date="2018-02" db="EMBL/GenBank/DDBJ databases">
        <title>Rhizophora mucronata_Transcriptome.</title>
        <authorList>
            <person name="Meera S.P."/>
            <person name="Sreeshan A."/>
            <person name="Augustine A."/>
        </authorList>
    </citation>
    <scope>NUCLEOTIDE SEQUENCE</scope>
    <source>
        <tissue evidence="1">Leaf</tissue>
    </source>
</reference>
<dbReference type="AlphaFoldDB" id="A0A2P2JZF8"/>
<accession>A0A2P2JZF8</accession>
<evidence type="ECO:0000313" key="1">
    <source>
        <dbReference type="EMBL" id="MBW98859.1"/>
    </source>
</evidence>
<name>A0A2P2JZF8_RHIMU</name>
<dbReference type="EMBL" id="GGEC01018376">
    <property type="protein sequence ID" value="MBW98859.1"/>
    <property type="molecule type" value="Transcribed_RNA"/>
</dbReference>